<feature type="compositionally biased region" description="Pro residues" evidence="1">
    <location>
        <begin position="53"/>
        <end position="64"/>
    </location>
</feature>
<feature type="compositionally biased region" description="Polar residues" evidence="1">
    <location>
        <begin position="34"/>
        <end position="48"/>
    </location>
</feature>
<keyword evidence="3" id="KW-1185">Reference proteome</keyword>
<evidence type="ECO:0000313" key="2">
    <source>
        <dbReference type="EMBL" id="OCH89593.1"/>
    </source>
</evidence>
<feature type="region of interest" description="Disordered" evidence="1">
    <location>
        <begin position="31"/>
        <end position="64"/>
    </location>
</feature>
<proteinExistence type="predicted"/>
<evidence type="ECO:0000313" key="3">
    <source>
        <dbReference type="Proteomes" id="UP000250043"/>
    </source>
</evidence>
<dbReference type="EMBL" id="KV722423">
    <property type="protein sequence ID" value="OCH89593.1"/>
    <property type="molecule type" value="Genomic_DNA"/>
</dbReference>
<sequence length="64" mass="6790">MDPVFWNIVESLKNGQRFLTRGCCDGGSLPVVASTPSLDHTGTQSPLTLPSRAPAPPQPTLTEV</sequence>
<reference evidence="2 3" key="1">
    <citation type="submission" date="2016-07" db="EMBL/GenBank/DDBJ databases">
        <title>Draft genome of the white-rot fungus Obba rivulosa 3A-2.</title>
        <authorList>
            <consortium name="DOE Joint Genome Institute"/>
            <person name="Miettinen O."/>
            <person name="Riley R."/>
            <person name="Acob R."/>
            <person name="Barry K."/>
            <person name="Cullen D."/>
            <person name="De Vries R."/>
            <person name="Hainaut M."/>
            <person name="Hatakka A."/>
            <person name="Henrissat B."/>
            <person name="Hilden K."/>
            <person name="Kuo R."/>
            <person name="Labutti K."/>
            <person name="Lipzen A."/>
            <person name="Makela M.R."/>
            <person name="Sandor L."/>
            <person name="Spatafora J.W."/>
            <person name="Grigoriev I.V."/>
            <person name="Hibbett D.S."/>
        </authorList>
    </citation>
    <scope>NUCLEOTIDE SEQUENCE [LARGE SCALE GENOMIC DNA]</scope>
    <source>
        <strain evidence="2 3">3A-2</strain>
    </source>
</reference>
<accession>A0A8E2DND9</accession>
<dbReference type="Proteomes" id="UP000250043">
    <property type="component" value="Unassembled WGS sequence"/>
</dbReference>
<protein>
    <submittedName>
        <fullName evidence="2">Uncharacterized protein</fullName>
    </submittedName>
</protein>
<evidence type="ECO:0000256" key="1">
    <source>
        <dbReference type="SAM" id="MobiDB-lite"/>
    </source>
</evidence>
<name>A0A8E2DND9_9APHY</name>
<gene>
    <name evidence="2" type="ORF">OBBRIDRAFT_656882</name>
</gene>
<dbReference type="AlphaFoldDB" id="A0A8E2DND9"/>
<organism evidence="2 3">
    <name type="scientific">Obba rivulosa</name>
    <dbReference type="NCBI Taxonomy" id="1052685"/>
    <lineage>
        <taxon>Eukaryota</taxon>
        <taxon>Fungi</taxon>
        <taxon>Dikarya</taxon>
        <taxon>Basidiomycota</taxon>
        <taxon>Agaricomycotina</taxon>
        <taxon>Agaricomycetes</taxon>
        <taxon>Polyporales</taxon>
        <taxon>Gelatoporiaceae</taxon>
        <taxon>Obba</taxon>
    </lineage>
</organism>